<proteinExistence type="predicted"/>
<name>A0ABX6P726_9BURK</name>
<evidence type="ECO:0000313" key="2">
    <source>
        <dbReference type="Proteomes" id="UP000500826"/>
    </source>
</evidence>
<reference evidence="1 2" key="1">
    <citation type="submission" date="2020-05" db="EMBL/GenBank/DDBJ databases">
        <title>Ramlibacter rhizophilus sp. nov., isolated from rhizosphere soil of national flower Mugunghwa from South Korea.</title>
        <authorList>
            <person name="Zheng-Fei Y."/>
            <person name="Huan T."/>
        </authorList>
    </citation>
    <scope>NUCLEOTIDE SEQUENCE [LARGE SCALE GENOMIC DNA]</scope>
    <source>
        <strain evidence="1 2">H242</strain>
    </source>
</reference>
<dbReference type="EMBL" id="CP053418">
    <property type="protein sequence ID" value="QJW85148.1"/>
    <property type="molecule type" value="Genomic_DNA"/>
</dbReference>
<sequence>MPYVDMVHILGDSHLLDADDASAGEKAVQDALGHTTLRTTVAYTVPKEEALARTFTSTSRNAKVLALVDQLEAGDRRNAIAEGPVHVPAPVAPTPEVLALARAFGTYDETFGSL</sequence>
<protein>
    <recommendedName>
        <fullName evidence="3">Integrase</fullName>
    </recommendedName>
</protein>
<keyword evidence="2" id="KW-1185">Reference proteome</keyword>
<gene>
    <name evidence="1" type="ORF">HK414_22050</name>
</gene>
<reference evidence="1 2" key="2">
    <citation type="submission" date="2020-05" db="EMBL/GenBank/DDBJ databases">
        <authorList>
            <person name="Khan S.A."/>
            <person name="Jeon C.O."/>
            <person name="Chun B.H."/>
        </authorList>
    </citation>
    <scope>NUCLEOTIDE SEQUENCE [LARGE SCALE GENOMIC DNA]</scope>
    <source>
        <strain evidence="1 2">H242</strain>
    </source>
</reference>
<dbReference type="Proteomes" id="UP000500826">
    <property type="component" value="Chromosome"/>
</dbReference>
<evidence type="ECO:0008006" key="3">
    <source>
        <dbReference type="Google" id="ProtNLM"/>
    </source>
</evidence>
<accession>A0ABX6P726</accession>
<organism evidence="1 2">
    <name type="scientific">Ramlibacter terrae</name>
    <dbReference type="NCBI Taxonomy" id="2732511"/>
    <lineage>
        <taxon>Bacteria</taxon>
        <taxon>Pseudomonadati</taxon>
        <taxon>Pseudomonadota</taxon>
        <taxon>Betaproteobacteria</taxon>
        <taxon>Burkholderiales</taxon>
        <taxon>Comamonadaceae</taxon>
        <taxon>Ramlibacter</taxon>
    </lineage>
</organism>
<evidence type="ECO:0000313" key="1">
    <source>
        <dbReference type="EMBL" id="QJW85148.1"/>
    </source>
</evidence>